<accession>B9SWR0</accession>
<organism evidence="1 2">
    <name type="scientific">Ricinus communis</name>
    <name type="common">Castor bean</name>
    <dbReference type="NCBI Taxonomy" id="3988"/>
    <lineage>
        <taxon>Eukaryota</taxon>
        <taxon>Viridiplantae</taxon>
        <taxon>Streptophyta</taxon>
        <taxon>Embryophyta</taxon>
        <taxon>Tracheophyta</taxon>
        <taxon>Spermatophyta</taxon>
        <taxon>Magnoliopsida</taxon>
        <taxon>eudicotyledons</taxon>
        <taxon>Gunneridae</taxon>
        <taxon>Pentapetalae</taxon>
        <taxon>rosids</taxon>
        <taxon>fabids</taxon>
        <taxon>Malpighiales</taxon>
        <taxon>Euphorbiaceae</taxon>
        <taxon>Acalyphoideae</taxon>
        <taxon>Acalypheae</taxon>
        <taxon>Ricinus</taxon>
    </lineage>
</organism>
<reference evidence="2" key="1">
    <citation type="journal article" date="2010" name="Nat. Biotechnol.">
        <title>Draft genome sequence of the oilseed species Ricinus communis.</title>
        <authorList>
            <person name="Chan A.P."/>
            <person name="Crabtree J."/>
            <person name="Zhao Q."/>
            <person name="Lorenzi H."/>
            <person name="Orvis J."/>
            <person name="Puiu D."/>
            <person name="Melake-Berhan A."/>
            <person name="Jones K.M."/>
            <person name="Redman J."/>
            <person name="Chen G."/>
            <person name="Cahoon E.B."/>
            <person name="Gedil M."/>
            <person name="Stanke M."/>
            <person name="Haas B.J."/>
            <person name="Wortman J.R."/>
            <person name="Fraser-Liggett C.M."/>
            <person name="Ravel J."/>
            <person name="Rabinowicz P.D."/>
        </authorList>
    </citation>
    <scope>NUCLEOTIDE SEQUENCE [LARGE SCALE GENOMIC DNA]</scope>
    <source>
        <strain evidence="2">cv. Hale</strain>
    </source>
</reference>
<proteinExistence type="predicted"/>
<dbReference type="EMBL" id="EQ974209">
    <property type="protein sequence ID" value="EEF31960.1"/>
    <property type="molecule type" value="Genomic_DNA"/>
</dbReference>
<protein>
    <submittedName>
        <fullName evidence="1">Uncharacterized protein</fullName>
    </submittedName>
</protein>
<dbReference type="InParanoid" id="B9SWR0"/>
<evidence type="ECO:0000313" key="1">
    <source>
        <dbReference type="EMBL" id="EEF31960.1"/>
    </source>
</evidence>
<dbReference type="Proteomes" id="UP000008311">
    <property type="component" value="Unassembled WGS sequence"/>
</dbReference>
<dbReference type="AlphaFoldDB" id="B9SWR0"/>
<keyword evidence="2" id="KW-1185">Reference proteome</keyword>
<gene>
    <name evidence="1" type="ORF">RCOM_1146760</name>
</gene>
<sequence>MGVTEKAFVSGWHPLRCEGGLLWTTIHRHRSGDLNSTNQVMTSGQSLGVPTRTLDPSKSYMSGTHVPKKINQNSPRAIVCFPPRGPIMITIWKISTFHGMVAIILSPSKTEIVFGHSN</sequence>
<evidence type="ECO:0000313" key="2">
    <source>
        <dbReference type="Proteomes" id="UP000008311"/>
    </source>
</evidence>
<name>B9SWR0_RICCO</name>